<evidence type="ECO:0000313" key="3">
    <source>
        <dbReference type="Proteomes" id="UP001162031"/>
    </source>
</evidence>
<reference evidence="2" key="1">
    <citation type="submission" date="2022-12" db="EMBL/GenBank/DDBJ databases">
        <authorList>
            <person name="Webb A."/>
        </authorList>
    </citation>
    <scope>NUCLEOTIDE SEQUENCE</scope>
    <source>
        <strain evidence="2">Hp1</strain>
    </source>
</reference>
<dbReference type="AlphaFoldDB" id="A0AAV0T1P0"/>
<accession>A0AAV0T1P0</accession>
<evidence type="ECO:0000256" key="1">
    <source>
        <dbReference type="SAM" id="MobiDB-lite"/>
    </source>
</evidence>
<dbReference type="Proteomes" id="UP001162031">
    <property type="component" value="Unassembled WGS sequence"/>
</dbReference>
<keyword evidence="3" id="KW-1185">Reference proteome</keyword>
<dbReference type="EMBL" id="CANTFL010000086">
    <property type="protein sequence ID" value="CAI5712939.1"/>
    <property type="molecule type" value="Genomic_DNA"/>
</dbReference>
<gene>
    <name evidence="2" type="ORF">HBR001_LOCUS947</name>
</gene>
<organism evidence="2 3">
    <name type="scientific">Hyaloperonospora brassicae</name>
    <name type="common">Brassica downy mildew</name>
    <name type="synonym">Peronospora brassicae</name>
    <dbReference type="NCBI Taxonomy" id="162125"/>
    <lineage>
        <taxon>Eukaryota</taxon>
        <taxon>Sar</taxon>
        <taxon>Stramenopiles</taxon>
        <taxon>Oomycota</taxon>
        <taxon>Peronosporomycetes</taxon>
        <taxon>Peronosporales</taxon>
        <taxon>Peronosporaceae</taxon>
        <taxon>Hyaloperonospora</taxon>
    </lineage>
</organism>
<sequence>MALPPNESRSLSSYLDFDDDVDYGSDTSVHGDDGISSHSAVTEAHPHTASIPFVERDENIITNPLDEQQQLIRQREERALRRPHTQAVIRNRSGYVFSTPGVEQRLRQTEGRSLSTWATGPEATSPEDIAFRKALNERYLDPAFTTQGQYLAHLESLSRGVSVRPIKGVPILLFVGELPEEEDNEFIRWVYRKRHLSSVPTLRASADVADVRLERKLRFEYAKLKARG</sequence>
<protein>
    <submittedName>
        <fullName evidence="2">Uncharacterized protein</fullName>
    </submittedName>
</protein>
<comment type="caution">
    <text evidence="2">The sequence shown here is derived from an EMBL/GenBank/DDBJ whole genome shotgun (WGS) entry which is preliminary data.</text>
</comment>
<evidence type="ECO:0000313" key="2">
    <source>
        <dbReference type="EMBL" id="CAI5712939.1"/>
    </source>
</evidence>
<proteinExistence type="predicted"/>
<name>A0AAV0T1P0_HYABA</name>
<feature type="region of interest" description="Disordered" evidence="1">
    <location>
        <begin position="1"/>
        <end position="44"/>
    </location>
</feature>